<name>A0AAU1UG65_9ACTN</name>
<feature type="region of interest" description="Disordered" evidence="1">
    <location>
        <begin position="1"/>
        <end position="52"/>
    </location>
</feature>
<accession>A0AAU1UG65</accession>
<dbReference type="AlphaFoldDB" id="A0AAU1UG65"/>
<sequence length="52" mass="5620">MAETMNAEMTTAESREAADRSAGPGRHRGGVSSRDENAAPHGRHRRDQSEQG</sequence>
<evidence type="ECO:0000256" key="1">
    <source>
        <dbReference type="SAM" id="MobiDB-lite"/>
    </source>
</evidence>
<evidence type="ECO:0000313" key="2">
    <source>
        <dbReference type="EMBL" id="WTS15454.1"/>
    </source>
</evidence>
<protein>
    <submittedName>
        <fullName evidence="2">Uncharacterized protein</fullName>
    </submittedName>
</protein>
<gene>
    <name evidence="2" type="ORF">OHU69_33105</name>
</gene>
<proteinExistence type="predicted"/>
<dbReference type="EMBL" id="CP108195">
    <property type="protein sequence ID" value="WTS15454.1"/>
    <property type="molecule type" value="Genomic_DNA"/>
</dbReference>
<organism evidence="2">
    <name type="scientific">Streptomyces sp. NBC_00119</name>
    <dbReference type="NCBI Taxonomy" id="2975659"/>
    <lineage>
        <taxon>Bacteria</taxon>
        <taxon>Bacillati</taxon>
        <taxon>Actinomycetota</taxon>
        <taxon>Actinomycetes</taxon>
        <taxon>Kitasatosporales</taxon>
        <taxon>Streptomycetaceae</taxon>
        <taxon>Streptomyces</taxon>
    </lineage>
</organism>
<reference evidence="2" key="1">
    <citation type="submission" date="2022-10" db="EMBL/GenBank/DDBJ databases">
        <title>The complete genomes of actinobacterial strains from the NBC collection.</title>
        <authorList>
            <person name="Joergensen T.S."/>
            <person name="Alvarez Arevalo M."/>
            <person name="Sterndorff E.B."/>
            <person name="Faurdal D."/>
            <person name="Vuksanovic O."/>
            <person name="Mourched A.-S."/>
            <person name="Charusanti P."/>
            <person name="Shaw S."/>
            <person name="Blin K."/>
            <person name="Weber T."/>
        </authorList>
    </citation>
    <scope>NUCLEOTIDE SEQUENCE</scope>
    <source>
        <strain evidence="2">NBC_00119</strain>
    </source>
</reference>